<name>A0A811UP99_CERCA</name>
<organism evidence="2 3">
    <name type="scientific">Ceratitis capitata</name>
    <name type="common">Mediterranean fruit fly</name>
    <name type="synonym">Tephritis capitata</name>
    <dbReference type="NCBI Taxonomy" id="7213"/>
    <lineage>
        <taxon>Eukaryota</taxon>
        <taxon>Metazoa</taxon>
        <taxon>Ecdysozoa</taxon>
        <taxon>Arthropoda</taxon>
        <taxon>Hexapoda</taxon>
        <taxon>Insecta</taxon>
        <taxon>Pterygota</taxon>
        <taxon>Neoptera</taxon>
        <taxon>Endopterygota</taxon>
        <taxon>Diptera</taxon>
        <taxon>Brachycera</taxon>
        <taxon>Muscomorpha</taxon>
        <taxon>Tephritoidea</taxon>
        <taxon>Tephritidae</taxon>
        <taxon>Ceratitis</taxon>
        <taxon>Ceratitis</taxon>
    </lineage>
</organism>
<dbReference type="Pfam" id="PF22936">
    <property type="entry name" value="Pol_BBD"/>
    <property type="match status" value="1"/>
</dbReference>
<evidence type="ECO:0000313" key="2">
    <source>
        <dbReference type="EMBL" id="CAD7001022.1"/>
    </source>
</evidence>
<proteinExistence type="predicted"/>
<dbReference type="Proteomes" id="UP000606786">
    <property type="component" value="Unassembled WGS sequence"/>
</dbReference>
<dbReference type="InterPro" id="IPR054722">
    <property type="entry name" value="PolX-like_BBD"/>
</dbReference>
<protein>
    <submittedName>
        <fullName evidence="2">(Mediterranean fruit fly) hypothetical protein</fullName>
    </submittedName>
</protein>
<sequence length="133" mass="14902">MGFADGSIVKPDNEDVLAEWKMFDQKASADITLAISPQELGLISECITAYWKQHFNRKGRQEKRHCSNVLHCRACLKRRSNNYSTKISGIGKVCTKVDVRGKQIDLDLENVLHVADLHTNLMSVAKITDKGTS</sequence>
<evidence type="ECO:0000313" key="3">
    <source>
        <dbReference type="Proteomes" id="UP000606786"/>
    </source>
</evidence>
<feature type="domain" description="Retrovirus-related Pol polyprotein from transposon TNT 1-94-like beta-barrel" evidence="1">
    <location>
        <begin position="80"/>
        <end position="131"/>
    </location>
</feature>
<comment type="caution">
    <text evidence="2">The sequence shown here is derived from an EMBL/GenBank/DDBJ whole genome shotgun (WGS) entry which is preliminary data.</text>
</comment>
<accession>A0A811UP99</accession>
<reference evidence="2" key="1">
    <citation type="submission" date="2020-11" db="EMBL/GenBank/DDBJ databases">
        <authorList>
            <person name="Whitehead M."/>
        </authorList>
    </citation>
    <scope>NUCLEOTIDE SEQUENCE</scope>
    <source>
        <strain evidence="2">EGII</strain>
    </source>
</reference>
<gene>
    <name evidence="2" type="ORF">CCAP1982_LOCUS9494</name>
</gene>
<keyword evidence="3" id="KW-1185">Reference proteome</keyword>
<dbReference type="EMBL" id="CAJHJT010000023">
    <property type="protein sequence ID" value="CAD7001022.1"/>
    <property type="molecule type" value="Genomic_DNA"/>
</dbReference>
<evidence type="ECO:0000259" key="1">
    <source>
        <dbReference type="Pfam" id="PF22936"/>
    </source>
</evidence>
<dbReference type="AlphaFoldDB" id="A0A811UP99"/>